<proteinExistence type="inferred from homology"/>
<keyword evidence="6" id="KW-1185">Reference proteome</keyword>
<dbReference type="GO" id="GO:0006508">
    <property type="term" value="P:proteolysis"/>
    <property type="evidence" value="ECO:0007669"/>
    <property type="project" value="UniProtKB-KW"/>
</dbReference>
<comment type="similarity">
    <text evidence="1">Belongs to the peptidase C48 family.</text>
</comment>
<feature type="domain" description="Ubiquitin-like protease family profile" evidence="4">
    <location>
        <begin position="582"/>
        <end position="684"/>
    </location>
</feature>
<organism evidence="5 6">
    <name type="scientific">Rosa chinensis</name>
    <name type="common">China rose</name>
    <dbReference type="NCBI Taxonomy" id="74649"/>
    <lineage>
        <taxon>Eukaryota</taxon>
        <taxon>Viridiplantae</taxon>
        <taxon>Streptophyta</taxon>
        <taxon>Embryophyta</taxon>
        <taxon>Tracheophyta</taxon>
        <taxon>Spermatophyta</taxon>
        <taxon>Magnoliopsida</taxon>
        <taxon>eudicotyledons</taxon>
        <taxon>Gunneridae</taxon>
        <taxon>Pentapetalae</taxon>
        <taxon>rosids</taxon>
        <taxon>fabids</taxon>
        <taxon>Rosales</taxon>
        <taxon>Rosaceae</taxon>
        <taxon>Rosoideae</taxon>
        <taxon>Rosoideae incertae sedis</taxon>
        <taxon>Rosa</taxon>
    </lineage>
</organism>
<dbReference type="OMA" id="RRINWAS"/>
<evidence type="ECO:0000313" key="6">
    <source>
        <dbReference type="Proteomes" id="UP000238479"/>
    </source>
</evidence>
<dbReference type="PANTHER" id="PTHR34835">
    <property type="entry name" value="OS07G0283600 PROTEIN-RELATED"/>
    <property type="match status" value="1"/>
</dbReference>
<evidence type="ECO:0000259" key="4">
    <source>
        <dbReference type="Pfam" id="PF02902"/>
    </source>
</evidence>
<evidence type="ECO:0000313" key="5">
    <source>
        <dbReference type="EMBL" id="PRQ44332.1"/>
    </source>
</evidence>
<dbReference type="Gene3D" id="3.40.395.10">
    <property type="entry name" value="Adenoviral Proteinase, Chain A"/>
    <property type="match status" value="1"/>
</dbReference>
<comment type="caution">
    <text evidence="5">The sequence shown here is derived from an EMBL/GenBank/DDBJ whole genome shotgun (WGS) entry which is preliminary data.</text>
</comment>
<gene>
    <name evidence="5" type="ORF">RchiOBHm_Chr3g0478081</name>
</gene>
<reference evidence="5 6" key="1">
    <citation type="journal article" date="2018" name="Nat. Genet.">
        <title>The Rosa genome provides new insights in the design of modern roses.</title>
        <authorList>
            <person name="Bendahmane M."/>
        </authorList>
    </citation>
    <scope>NUCLEOTIDE SEQUENCE [LARGE SCALE GENOMIC DNA]</scope>
    <source>
        <strain evidence="6">cv. Old Blush</strain>
    </source>
</reference>
<dbReference type="PANTHER" id="PTHR34835:SF34">
    <property type="entry name" value="OS08G0555500 PROTEIN"/>
    <property type="match status" value="1"/>
</dbReference>
<dbReference type="Gramene" id="PRQ44332">
    <property type="protein sequence ID" value="PRQ44332"/>
    <property type="gene ID" value="RchiOBHm_Chr3g0478081"/>
</dbReference>
<dbReference type="SUPFAM" id="SSF54001">
    <property type="entry name" value="Cysteine proteinases"/>
    <property type="match status" value="1"/>
</dbReference>
<keyword evidence="2 5" id="KW-0645">Protease</keyword>
<name>A0A2P6RD30_ROSCH</name>
<evidence type="ECO:0000256" key="2">
    <source>
        <dbReference type="ARBA" id="ARBA00022670"/>
    </source>
</evidence>
<sequence length="762" mass="85548">MCRGAGTNNSMLTLKSSSGCTKETGCSLEDSIGHDVGQTKLDKCDVIPGDCPVSPIVGRRMREFRSICTGLSEEKKIAIDATGFGAIFTFRCSELNVLLCHMMCNNFDVENSTIKIPGRHLTVTAEDFRHVMSVRDGGGDVDLTGSLAEPDIVQLKSKFCGVEDEISLEVVGKMVVESETADETFVISLCLYALSTIIFPIESDAVDPRLLLALKDPKTISTKNWASFALRNLVEGVGRYKNGVSSTVNGCIAFLQLFYLDAMLMKFLVIPTYTSPVLCWNNKQARIMYDQAEANGGYYSTGIIATKRWSTTRFLDNVGSVDARTGLKTTIVEDLHKVRNDVDAFKCEFQEVRSCISHIEPDMVGLRNAIMTLQASISEMRERGISNMVVEVMKEVLDEEGPSDQKGGDELDMYEDDIVPRQTGSPSVGWRHQPNMVDMDDKRFSLKRKSTNESMEHDDMVKFCEVADISNSESFLITYLFSKVMTECDSLGSREIARYGDHSISRWDLGCLSPMQCITSHIVDISVLYLFDKQSDIWFMPTYFSERAKDYASGSVVDGLVSSVVTICRLRRYSGRLGSYKQIFFPLQDDVVDNWFLVVFNPDEGECEIWDSCPDKDARERHEAYANGVMELFQKVFCNQIRLLPALYARLASVCTVYPKEAPTNGKTEDSGIFLIRNMQYYRKRWFEGFNSADQRIRLALDIVNHPMNAVRVSVWAAAAQETPIDAKSLGRAAYNGNFIRNRHIPLDISGIKFKARRTARH</sequence>
<dbReference type="Pfam" id="PF02902">
    <property type="entry name" value="Peptidase_C48"/>
    <property type="match status" value="1"/>
</dbReference>
<dbReference type="GO" id="GO:0008234">
    <property type="term" value="F:cysteine-type peptidase activity"/>
    <property type="evidence" value="ECO:0007669"/>
    <property type="project" value="InterPro"/>
</dbReference>
<evidence type="ECO:0000256" key="1">
    <source>
        <dbReference type="ARBA" id="ARBA00005234"/>
    </source>
</evidence>
<accession>A0A2P6RD30</accession>
<evidence type="ECO:0000256" key="3">
    <source>
        <dbReference type="ARBA" id="ARBA00022801"/>
    </source>
</evidence>
<dbReference type="InterPro" id="IPR038765">
    <property type="entry name" value="Papain-like_cys_pep_sf"/>
</dbReference>
<dbReference type="EMBL" id="PDCK01000041">
    <property type="protein sequence ID" value="PRQ44332.1"/>
    <property type="molecule type" value="Genomic_DNA"/>
</dbReference>
<dbReference type="AlphaFoldDB" id="A0A2P6RD30"/>
<keyword evidence="3" id="KW-0378">Hydrolase</keyword>
<dbReference type="InterPro" id="IPR003653">
    <property type="entry name" value="Peptidase_C48_C"/>
</dbReference>
<dbReference type="Proteomes" id="UP000238479">
    <property type="component" value="Chromosome 3"/>
</dbReference>
<protein>
    <submittedName>
        <fullName evidence="5">Putative Ulp1 protease family catalytic domain-containing protein</fullName>
    </submittedName>
</protein>